<keyword evidence="3" id="KW-1185">Reference proteome</keyword>
<name>A0A1A9UFW6_GLOAU</name>
<evidence type="ECO:0000313" key="2">
    <source>
        <dbReference type="EnsemblMetazoa" id="GAUT003573-PA"/>
    </source>
</evidence>
<protein>
    <submittedName>
        <fullName evidence="2">Uncharacterized protein</fullName>
    </submittedName>
</protein>
<dbReference type="VEuPathDB" id="VectorBase:GAUT003573"/>
<feature type="region of interest" description="Disordered" evidence="1">
    <location>
        <begin position="1"/>
        <end position="33"/>
    </location>
</feature>
<dbReference type="AlphaFoldDB" id="A0A1A9UFW6"/>
<evidence type="ECO:0000256" key="1">
    <source>
        <dbReference type="SAM" id="MobiDB-lite"/>
    </source>
</evidence>
<proteinExistence type="predicted"/>
<reference evidence="2" key="1">
    <citation type="submission" date="2020-05" db="UniProtKB">
        <authorList>
            <consortium name="EnsemblMetazoa"/>
        </authorList>
    </citation>
    <scope>IDENTIFICATION</scope>
    <source>
        <strain evidence="2">TTRI</strain>
    </source>
</reference>
<sequence>MRAHFASDVPLSSDTDDDDVRESSSQDNARTRDALNTRIMKFKSDSSNMVVVCEFIDDVLQKAEEEAASRQQIAKNCKNSQQNKSKSQKPSKCDYSHYLFYF</sequence>
<evidence type="ECO:0000313" key="3">
    <source>
        <dbReference type="Proteomes" id="UP000078200"/>
    </source>
</evidence>
<feature type="compositionally biased region" description="Basic and acidic residues" evidence="1">
    <location>
        <begin position="21"/>
        <end position="33"/>
    </location>
</feature>
<dbReference type="Proteomes" id="UP000078200">
    <property type="component" value="Unassembled WGS sequence"/>
</dbReference>
<dbReference type="EnsemblMetazoa" id="GAUT003573-RA">
    <property type="protein sequence ID" value="GAUT003573-PA"/>
    <property type="gene ID" value="GAUT003573"/>
</dbReference>
<organism evidence="2 3">
    <name type="scientific">Glossina austeni</name>
    <name type="common">Savannah tsetse fly</name>
    <dbReference type="NCBI Taxonomy" id="7395"/>
    <lineage>
        <taxon>Eukaryota</taxon>
        <taxon>Metazoa</taxon>
        <taxon>Ecdysozoa</taxon>
        <taxon>Arthropoda</taxon>
        <taxon>Hexapoda</taxon>
        <taxon>Insecta</taxon>
        <taxon>Pterygota</taxon>
        <taxon>Neoptera</taxon>
        <taxon>Endopterygota</taxon>
        <taxon>Diptera</taxon>
        <taxon>Brachycera</taxon>
        <taxon>Muscomorpha</taxon>
        <taxon>Hippoboscoidea</taxon>
        <taxon>Glossinidae</taxon>
        <taxon>Glossina</taxon>
    </lineage>
</organism>
<accession>A0A1A9UFW6</accession>